<dbReference type="Gene3D" id="3.30.1340.30">
    <property type="match status" value="1"/>
</dbReference>
<evidence type="ECO:0000313" key="3">
    <source>
        <dbReference type="Proteomes" id="UP000245697"/>
    </source>
</evidence>
<dbReference type="EMBL" id="QGGR01000024">
    <property type="protein sequence ID" value="PWK36131.1"/>
    <property type="molecule type" value="Genomic_DNA"/>
</dbReference>
<dbReference type="Proteomes" id="UP000245697">
    <property type="component" value="Unassembled WGS sequence"/>
</dbReference>
<protein>
    <submittedName>
        <fullName evidence="2">BON domain-containing protein</fullName>
    </submittedName>
</protein>
<dbReference type="PROSITE" id="PS50914">
    <property type="entry name" value="BON"/>
    <property type="match status" value="1"/>
</dbReference>
<evidence type="ECO:0000259" key="1">
    <source>
        <dbReference type="PROSITE" id="PS50914"/>
    </source>
</evidence>
<comment type="caution">
    <text evidence="2">The sequence shown here is derived from an EMBL/GenBank/DDBJ whole genome shotgun (WGS) entry which is preliminary data.</text>
</comment>
<accession>A0A316EUY5</accession>
<sequence length="98" mass="10557">MPFWWFTDWYHATAFRGTAAAASTPDATKRRHPSRSVLDADRQLLNAVADALLGDAAVTGGLLDLQVQNGVVILDGHVEDDDTRAAVTDRVWSVPGAP</sequence>
<organism evidence="2 3">
    <name type="scientific">Actinoplanes xinjiangensis</name>
    <dbReference type="NCBI Taxonomy" id="512350"/>
    <lineage>
        <taxon>Bacteria</taxon>
        <taxon>Bacillati</taxon>
        <taxon>Actinomycetota</taxon>
        <taxon>Actinomycetes</taxon>
        <taxon>Micromonosporales</taxon>
        <taxon>Micromonosporaceae</taxon>
        <taxon>Actinoplanes</taxon>
    </lineage>
</organism>
<proteinExistence type="predicted"/>
<keyword evidence="3" id="KW-1185">Reference proteome</keyword>
<reference evidence="2 3" key="1">
    <citation type="submission" date="2018-05" db="EMBL/GenBank/DDBJ databases">
        <title>Genomic Encyclopedia of Archaeal and Bacterial Type Strains, Phase II (KMG-II): from individual species to whole genera.</title>
        <authorList>
            <person name="Goeker M."/>
        </authorList>
    </citation>
    <scope>NUCLEOTIDE SEQUENCE [LARGE SCALE GENOMIC DNA]</scope>
    <source>
        <strain evidence="2 3">DSM 45184</strain>
    </source>
</reference>
<dbReference type="RefSeq" id="WP_158319494.1">
    <property type="nucleotide sequence ID" value="NZ_BONA01000077.1"/>
</dbReference>
<evidence type="ECO:0000313" key="2">
    <source>
        <dbReference type="EMBL" id="PWK36131.1"/>
    </source>
</evidence>
<dbReference type="InterPro" id="IPR007055">
    <property type="entry name" value="BON_dom"/>
</dbReference>
<feature type="domain" description="BON" evidence="1">
    <location>
        <begin position="40"/>
        <end position="98"/>
    </location>
</feature>
<dbReference type="AlphaFoldDB" id="A0A316EUY5"/>
<name>A0A316EUY5_9ACTN</name>
<gene>
    <name evidence="2" type="ORF">BC793_124112</name>
</gene>